<dbReference type="AlphaFoldDB" id="A0A9X0AWU7"/>
<feature type="chain" id="PRO_5040759164" description="Probable beta-glucosidase btgE" evidence="14">
    <location>
        <begin position="19"/>
        <end position="875"/>
    </location>
</feature>
<evidence type="ECO:0000256" key="9">
    <source>
        <dbReference type="ARBA" id="ARBA00039284"/>
    </source>
</evidence>
<evidence type="ECO:0000256" key="11">
    <source>
        <dbReference type="ARBA" id="ARBA00041516"/>
    </source>
</evidence>
<evidence type="ECO:0000256" key="13">
    <source>
        <dbReference type="SAM" id="MobiDB-lite"/>
    </source>
</evidence>
<evidence type="ECO:0000256" key="1">
    <source>
        <dbReference type="ARBA" id="ARBA00004191"/>
    </source>
</evidence>
<comment type="caution">
    <text evidence="15">The sequence shown here is derived from an EMBL/GenBank/DDBJ whole genome shotgun (WGS) entry which is preliminary data.</text>
</comment>
<evidence type="ECO:0000256" key="7">
    <source>
        <dbReference type="ARBA" id="ARBA00023295"/>
    </source>
</evidence>
<evidence type="ECO:0000256" key="10">
    <source>
        <dbReference type="ARBA" id="ARBA00041495"/>
    </source>
</evidence>
<keyword evidence="7" id="KW-0326">Glycosidase</keyword>
<evidence type="ECO:0000313" key="16">
    <source>
        <dbReference type="Proteomes" id="UP001152300"/>
    </source>
</evidence>
<feature type="compositionally biased region" description="Low complexity" evidence="13">
    <location>
        <begin position="363"/>
        <end position="392"/>
    </location>
</feature>
<dbReference type="GO" id="GO:0042973">
    <property type="term" value="F:glucan endo-1,3-beta-D-glucosidase activity"/>
    <property type="evidence" value="ECO:0007669"/>
    <property type="project" value="TreeGrafter"/>
</dbReference>
<dbReference type="Proteomes" id="UP001152300">
    <property type="component" value="Unassembled WGS sequence"/>
</dbReference>
<sequence>MKAGVIAVAAALAGSVTARDLGRRHGHQDFHGRGLLATGASSSESCGCTTVWSTVTGQPQLYFPPAPTAGSSASGSVPSGPAGSVPSGPAGTVDACVSQCNASYNSCRSAPDANRASCASSYASCLGYSPYDNNGSLVTPTACSSPVASSTTVAPTTTADACVSQCNVSYNSCRSAPDANRASCASSYASCLGYSPYDNNGSLVTPTACSSPVASSTTAAPTTSGPAGSVPSGPAGSVPAGSIPSSPAGSSPGGSVPGGSTPASSAPAGSVPGGSTPASSIPGAPAPPSSAPGGSVPGGSTPASSAPAGSVPSNPAGSPPAGSSPGAPGPASSAPAGSPPAGSVPSSPAGSSPGGSTPGGSTPGSSAPGASQGVSTAPNLPASTAPPAVPTPFATTAATPGVYTIPATTVTLTESTTVCGATSTGLPSAGTYTVGGVTTVVTTETTIVCPYAAVTTTDGVVTSTILTTTYVCPVAGTYTINPLTTTVTEPAVWVYPTPASFAPGTYTQPEVVTTITETNVVVFCPYSSSAYTIVDATLPASTYAQATTAPAPVSTSVAIPVVTPSSSSVYVAPSSSAVSVVPSSVNVASSVASSVASPSASSSSSSSGNGGSVGSSGNQWAMTYSPYQDSGACKTAEQVSTDVALIASKGFKAIRMYSTDCSGLENIGSAAKTAGIKLIIGIFISETGCSGAASQVTDLIAWGQWSLVELIVVGNEAIFNGYATATELAAFISSSSSSFKSSGYSGQVTTTEPLNIWQEYTSTLCAVVDITGANLHPFFNAQTTAENAGKFALSQLELAESICPGLSAVNLECGWPSAGSCNGLACPGTSEQSIAIASIVELCGGRTTIFSYTDDYWKAPGAFNAEQHWGSIHLF</sequence>
<dbReference type="SUPFAM" id="SSF51445">
    <property type="entry name" value="(Trans)glycosidases"/>
    <property type="match status" value="1"/>
</dbReference>
<accession>A0A9X0AWU7</accession>
<dbReference type="GO" id="GO:0009986">
    <property type="term" value="C:cell surface"/>
    <property type="evidence" value="ECO:0007669"/>
    <property type="project" value="TreeGrafter"/>
</dbReference>
<dbReference type="OrthoDB" id="4082933at2759"/>
<evidence type="ECO:0000256" key="2">
    <source>
        <dbReference type="ARBA" id="ARBA00008773"/>
    </source>
</evidence>
<organism evidence="15 16">
    <name type="scientific">Sclerotinia nivalis</name>
    <dbReference type="NCBI Taxonomy" id="352851"/>
    <lineage>
        <taxon>Eukaryota</taxon>
        <taxon>Fungi</taxon>
        <taxon>Dikarya</taxon>
        <taxon>Ascomycota</taxon>
        <taxon>Pezizomycotina</taxon>
        <taxon>Leotiomycetes</taxon>
        <taxon>Helotiales</taxon>
        <taxon>Sclerotiniaceae</taxon>
        <taxon>Sclerotinia</taxon>
    </lineage>
</organism>
<comment type="similarity">
    <text evidence="2">Belongs to the glycosyl hydrolase 17 family.</text>
</comment>
<dbReference type="InterPro" id="IPR017853">
    <property type="entry name" value="GH"/>
</dbReference>
<keyword evidence="4" id="KW-0964">Secreted</keyword>
<feature type="compositionally biased region" description="Low complexity" evidence="13">
    <location>
        <begin position="68"/>
        <end position="86"/>
    </location>
</feature>
<feature type="compositionally biased region" description="Low complexity" evidence="13">
    <location>
        <begin position="291"/>
        <end position="351"/>
    </location>
</feature>
<evidence type="ECO:0000313" key="15">
    <source>
        <dbReference type="EMBL" id="KAJ8070431.1"/>
    </source>
</evidence>
<evidence type="ECO:0000256" key="6">
    <source>
        <dbReference type="ARBA" id="ARBA00022801"/>
    </source>
</evidence>
<feature type="compositionally biased region" description="Gly residues" evidence="13">
    <location>
        <begin position="352"/>
        <end position="362"/>
    </location>
</feature>
<comment type="function">
    <text evidence="8">Beta-glucosidases are one of a number of cellulolytic enzymes involved in the degradation of cellulosic biomass. Catalyzes the last step releasing glucose from the inhibitory cellobiose.</text>
</comment>
<evidence type="ECO:0000256" key="12">
    <source>
        <dbReference type="ARBA" id="ARBA00042762"/>
    </source>
</evidence>
<keyword evidence="6" id="KW-0378">Hydrolase</keyword>
<feature type="region of interest" description="Disordered" evidence="13">
    <location>
        <begin position="66"/>
        <end position="86"/>
    </location>
</feature>
<feature type="region of interest" description="Disordered" evidence="13">
    <location>
        <begin position="208"/>
        <end position="392"/>
    </location>
</feature>
<keyword evidence="5 14" id="KW-0732">Signal</keyword>
<feature type="signal peptide" evidence="14">
    <location>
        <begin position="1"/>
        <end position="18"/>
    </location>
</feature>
<evidence type="ECO:0000256" key="8">
    <source>
        <dbReference type="ARBA" id="ARBA00024983"/>
    </source>
</evidence>
<feature type="compositionally biased region" description="Low complexity" evidence="13">
    <location>
        <begin position="208"/>
        <end position="250"/>
    </location>
</feature>
<dbReference type="EMBL" id="JAPEIS010000001">
    <property type="protein sequence ID" value="KAJ8070431.1"/>
    <property type="molecule type" value="Genomic_DNA"/>
</dbReference>
<dbReference type="GO" id="GO:0005576">
    <property type="term" value="C:extracellular region"/>
    <property type="evidence" value="ECO:0007669"/>
    <property type="project" value="TreeGrafter"/>
</dbReference>
<name>A0A9X0AWU7_9HELO</name>
<protein>
    <recommendedName>
        <fullName evidence="9">Probable beta-glucosidase btgE</fullName>
    </recommendedName>
    <alternativeName>
        <fullName evidence="10">Beta-D-glucoside glucohydrolase btgE</fullName>
    </alternativeName>
    <alternativeName>
        <fullName evidence="12">Cellobiase btgE</fullName>
    </alternativeName>
    <alternativeName>
        <fullName evidence="11">Gentiobiase btgE</fullName>
    </alternativeName>
</protein>
<dbReference type="PANTHER" id="PTHR16631:SF24">
    <property type="entry name" value="FAMILY 17 GLUCOSIDASE SCW11-RELATED"/>
    <property type="match status" value="1"/>
</dbReference>
<dbReference type="GO" id="GO:0071555">
    <property type="term" value="P:cell wall organization"/>
    <property type="evidence" value="ECO:0007669"/>
    <property type="project" value="TreeGrafter"/>
</dbReference>
<dbReference type="Gene3D" id="3.20.20.80">
    <property type="entry name" value="Glycosidases"/>
    <property type="match status" value="1"/>
</dbReference>
<evidence type="ECO:0000256" key="14">
    <source>
        <dbReference type="SAM" id="SignalP"/>
    </source>
</evidence>
<reference evidence="15" key="1">
    <citation type="submission" date="2022-11" db="EMBL/GenBank/DDBJ databases">
        <title>Genome Resource of Sclerotinia nivalis Strain SnTB1, a Plant Pathogen Isolated from American Ginseng.</title>
        <authorList>
            <person name="Fan S."/>
        </authorList>
    </citation>
    <scope>NUCLEOTIDE SEQUENCE</scope>
    <source>
        <strain evidence="15">SnTB1</strain>
    </source>
</reference>
<keyword evidence="16" id="KW-1185">Reference proteome</keyword>
<dbReference type="PANTHER" id="PTHR16631">
    <property type="entry name" value="GLUCAN 1,3-BETA-GLUCOSIDASE"/>
    <property type="match status" value="1"/>
</dbReference>
<dbReference type="InterPro" id="IPR050732">
    <property type="entry name" value="Beta-glucan_modifiers"/>
</dbReference>
<evidence type="ECO:0000256" key="3">
    <source>
        <dbReference type="ARBA" id="ARBA00022512"/>
    </source>
</evidence>
<gene>
    <name evidence="15" type="ORF">OCU04_000805</name>
</gene>
<feature type="compositionally biased region" description="Low complexity" evidence="13">
    <location>
        <begin position="258"/>
        <end position="283"/>
    </location>
</feature>
<evidence type="ECO:0000256" key="5">
    <source>
        <dbReference type="ARBA" id="ARBA00022729"/>
    </source>
</evidence>
<comment type="subcellular location">
    <subcellularLocation>
        <location evidence="1">Secreted</location>
        <location evidence="1">Cell wall</location>
    </subcellularLocation>
</comment>
<proteinExistence type="inferred from homology"/>
<dbReference type="GO" id="GO:0009277">
    <property type="term" value="C:fungal-type cell wall"/>
    <property type="evidence" value="ECO:0007669"/>
    <property type="project" value="TreeGrafter"/>
</dbReference>
<keyword evidence="3" id="KW-0134">Cell wall</keyword>
<evidence type="ECO:0000256" key="4">
    <source>
        <dbReference type="ARBA" id="ARBA00022525"/>
    </source>
</evidence>